<sequence length="146" mass="15348">MFVPVSGVKEDVLLTIRKGAAAALADPFGALPPASAPGQRSSVAGPDPRRVREPLESVPLPAISMVGSVQQAGRLSALLLAGQRVYRVAVGQYLGPDHGLVTQVSEQALQYRELLQDAGGGWRERRGSLSLQKTGEVKAGVREDAP</sequence>
<dbReference type="InterPro" id="IPR007446">
    <property type="entry name" value="PilP"/>
</dbReference>
<evidence type="ECO:0000256" key="1">
    <source>
        <dbReference type="SAM" id="MobiDB-lite"/>
    </source>
</evidence>
<feature type="region of interest" description="Disordered" evidence="1">
    <location>
        <begin position="125"/>
        <end position="146"/>
    </location>
</feature>
<evidence type="ECO:0000313" key="2">
    <source>
        <dbReference type="EMBL" id="KAB8063773.1"/>
    </source>
</evidence>
<reference evidence="2 3" key="1">
    <citation type="submission" date="2019-10" db="EMBL/GenBank/DDBJ databases">
        <title>Three novel species isolated from a subtropical stream in China.</title>
        <authorList>
            <person name="Lu H."/>
        </authorList>
    </citation>
    <scope>NUCLEOTIDE SEQUENCE [LARGE SCALE GENOMIC DNA]</scope>
    <source>
        <strain evidence="2 3">FT13W</strain>
    </source>
</reference>
<dbReference type="Proteomes" id="UP000468717">
    <property type="component" value="Unassembled WGS sequence"/>
</dbReference>
<name>A0A6I1HYK2_9BURK</name>
<dbReference type="AlphaFoldDB" id="A0A6I1HYK2"/>
<dbReference type="EMBL" id="WFLI01000018">
    <property type="protein sequence ID" value="KAB8063773.1"/>
    <property type="molecule type" value="Genomic_DNA"/>
</dbReference>
<dbReference type="Pfam" id="PF04351">
    <property type="entry name" value="PilP"/>
    <property type="match status" value="1"/>
</dbReference>
<gene>
    <name evidence="2" type="ORF">GCN75_16060</name>
</gene>
<dbReference type="Gene3D" id="2.30.30.830">
    <property type="match status" value="1"/>
</dbReference>
<accession>A0A6I1HYK2</accession>
<evidence type="ECO:0008006" key="4">
    <source>
        <dbReference type="Google" id="ProtNLM"/>
    </source>
</evidence>
<feature type="region of interest" description="Disordered" evidence="1">
    <location>
        <begin position="31"/>
        <end position="53"/>
    </location>
</feature>
<organism evidence="2 3">
    <name type="scientific">Janthinobacterium violaceinigrum</name>
    <dbReference type="NCBI Taxonomy" id="2654252"/>
    <lineage>
        <taxon>Bacteria</taxon>
        <taxon>Pseudomonadati</taxon>
        <taxon>Pseudomonadota</taxon>
        <taxon>Betaproteobacteria</taxon>
        <taxon>Burkholderiales</taxon>
        <taxon>Oxalobacteraceae</taxon>
        <taxon>Janthinobacterium</taxon>
    </lineage>
</organism>
<protein>
    <recommendedName>
        <fullName evidence="4">Pilus assembly protein PilP</fullName>
    </recommendedName>
</protein>
<evidence type="ECO:0000313" key="3">
    <source>
        <dbReference type="Proteomes" id="UP000468717"/>
    </source>
</evidence>
<feature type="compositionally biased region" description="Basic and acidic residues" evidence="1">
    <location>
        <begin position="135"/>
        <end position="146"/>
    </location>
</feature>
<keyword evidence="3" id="KW-1185">Reference proteome</keyword>
<proteinExistence type="predicted"/>
<comment type="caution">
    <text evidence="2">The sequence shown here is derived from an EMBL/GenBank/DDBJ whole genome shotgun (WGS) entry which is preliminary data.</text>
</comment>